<reference evidence="8 9" key="1">
    <citation type="journal article" date="2015" name="Int. J. Syst. Evol. Microbiol.">
        <title>Hyunsoonleella pacifica sp. nov., isolated from seawater of South Pacific Gyre.</title>
        <authorList>
            <person name="Gao X."/>
            <person name="Zhang Z."/>
            <person name="Dai X."/>
            <person name="Zhang X.H."/>
        </authorList>
    </citation>
    <scope>NUCLEOTIDE SEQUENCE [LARGE SCALE GENOMIC DNA]</scope>
    <source>
        <strain evidence="8 9">SW033</strain>
    </source>
</reference>
<dbReference type="AlphaFoldDB" id="A0A4Q9FPS9"/>
<protein>
    <recommendedName>
        <fullName evidence="7">ATP synthase subunit delta</fullName>
    </recommendedName>
    <alternativeName>
        <fullName evidence="7">ATP synthase F(1) sector subunit delta</fullName>
    </alternativeName>
    <alternativeName>
        <fullName evidence="7">F-type ATPase subunit delta</fullName>
        <shortName evidence="7">F-ATPase subunit delta</shortName>
    </alternativeName>
</protein>
<dbReference type="EMBL" id="SIRS01000003">
    <property type="protein sequence ID" value="TBN16765.1"/>
    <property type="molecule type" value="Genomic_DNA"/>
</dbReference>
<evidence type="ECO:0000256" key="6">
    <source>
        <dbReference type="ARBA" id="ARBA00023310"/>
    </source>
</evidence>
<proteinExistence type="inferred from homology"/>
<organism evidence="8 9">
    <name type="scientific">Hyunsoonleella pacifica</name>
    <dbReference type="NCBI Taxonomy" id="1080224"/>
    <lineage>
        <taxon>Bacteria</taxon>
        <taxon>Pseudomonadati</taxon>
        <taxon>Bacteroidota</taxon>
        <taxon>Flavobacteriia</taxon>
        <taxon>Flavobacteriales</taxon>
        <taxon>Flavobacteriaceae</taxon>
    </lineage>
</organism>
<evidence type="ECO:0000313" key="8">
    <source>
        <dbReference type="EMBL" id="TBN16765.1"/>
    </source>
</evidence>
<dbReference type="InterPro" id="IPR000711">
    <property type="entry name" value="ATPase_OSCP/dsu"/>
</dbReference>
<keyword evidence="4 7" id="KW-0406">Ion transport</keyword>
<dbReference type="Pfam" id="PF00213">
    <property type="entry name" value="OSCP"/>
    <property type="match status" value="1"/>
</dbReference>
<evidence type="ECO:0000256" key="5">
    <source>
        <dbReference type="ARBA" id="ARBA00023136"/>
    </source>
</evidence>
<dbReference type="OrthoDB" id="9802471at2"/>
<dbReference type="GO" id="GO:0046933">
    <property type="term" value="F:proton-transporting ATP synthase activity, rotational mechanism"/>
    <property type="evidence" value="ECO:0007669"/>
    <property type="project" value="UniProtKB-UniRule"/>
</dbReference>
<keyword evidence="6 7" id="KW-0066">ATP synthesis</keyword>
<evidence type="ECO:0000256" key="4">
    <source>
        <dbReference type="ARBA" id="ARBA00023065"/>
    </source>
</evidence>
<comment type="function">
    <text evidence="7">F(1)F(0) ATP synthase produces ATP from ADP in the presence of a proton or sodium gradient. F-type ATPases consist of two structural domains, F(1) containing the extramembraneous catalytic core and F(0) containing the membrane proton channel, linked together by a central stalk and a peripheral stalk. During catalysis, ATP synthesis in the catalytic domain of F(1) is coupled via a rotary mechanism of the central stalk subunits to proton translocation.</text>
</comment>
<dbReference type="PANTHER" id="PTHR11910">
    <property type="entry name" value="ATP SYNTHASE DELTA CHAIN"/>
    <property type="match status" value="1"/>
</dbReference>
<evidence type="ECO:0000256" key="7">
    <source>
        <dbReference type="HAMAP-Rule" id="MF_01416"/>
    </source>
</evidence>
<comment type="subcellular location">
    <subcellularLocation>
        <location evidence="7">Cell membrane</location>
        <topology evidence="7">Peripheral membrane protein</topology>
    </subcellularLocation>
    <subcellularLocation>
        <location evidence="1">Membrane</location>
    </subcellularLocation>
</comment>
<dbReference type="InterPro" id="IPR020781">
    <property type="entry name" value="ATPase_OSCP/d_CS"/>
</dbReference>
<dbReference type="HAMAP" id="MF_01416">
    <property type="entry name" value="ATP_synth_delta_bact"/>
    <property type="match status" value="1"/>
</dbReference>
<accession>A0A4Q9FPS9</accession>
<dbReference type="Gene3D" id="1.10.520.20">
    <property type="entry name" value="N-terminal domain of the delta subunit of the F1F0-ATP synthase"/>
    <property type="match status" value="1"/>
</dbReference>
<dbReference type="GO" id="GO:0005886">
    <property type="term" value="C:plasma membrane"/>
    <property type="evidence" value="ECO:0007669"/>
    <property type="project" value="UniProtKB-SubCell"/>
</dbReference>
<keyword evidence="9" id="KW-1185">Reference proteome</keyword>
<comment type="function">
    <text evidence="7">This protein is part of the stalk that links CF(0) to CF(1). It either transmits conformational changes from CF(0) to CF(1) or is implicated in proton conduction.</text>
</comment>
<gene>
    <name evidence="7 8" type="primary">atpH</name>
    <name evidence="8" type="ORF">EYD46_09045</name>
</gene>
<keyword evidence="3 7" id="KW-0375">Hydrogen ion transport</keyword>
<dbReference type="Proteomes" id="UP000292372">
    <property type="component" value="Unassembled WGS sequence"/>
</dbReference>
<comment type="caution">
    <text evidence="8">The sequence shown here is derived from an EMBL/GenBank/DDBJ whole genome shotgun (WGS) entry which is preliminary data.</text>
</comment>
<keyword evidence="5 7" id="KW-0472">Membrane</keyword>
<dbReference type="NCBIfam" id="TIGR01145">
    <property type="entry name" value="ATP_synt_delta"/>
    <property type="match status" value="1"/>
</dbReference>
<dbReference type="PRINTS" id="PR00125">
    <property type="entry name" value="ATPASEDELTA"/>
</dbReference>
<evidence type="ECO:0000256" key="3">
    <source>
        <dbReference type="ARBA" id="ARBA00022781"/>
    </source>
</evidence>
<name>A0A4Q9FPS9_9FLAO</name>
<dbReference type="PROSITE" id="PS00389">
    <property type="entry name" value="ATPASE_DELTA"/>
    <property type="match status" value="1"/>
</dbReference>
<dbReference type="SUPFAM" id="SSF47928">
    <property type="entry name" value="N-terminal domain of the delta subunit of the F1F0-ATP synthase"/>
    <property type="match status" value="1"/>
</dbReference>
<dbReference type="RefSeq" id="WP_130936745.1">
    <property type="nucleotide sequence ID" value="NZ_BMEE01000002.1"/>
</dbReference>
<comment type="similarity">
    <text evidence="7">Belongs to the ATPase delta chain family.</text>
</comment>
<dbReference type="InterPro" id="IPR026015">
    <property type="entry name" value="ATP_synth_OSCP/delta_N_sf"/>
</dbReference>
<evidence type="ECO:0000313" key="9">
    <source>
        <dbReference type="Proteomes" id="UP000292372"/>
    </source>
</evidence>
<keyword evidence="7" id="KW-1003">Cell membrane</keyword>
<dbReference type="GO" id="GO:0045259">
    <property type="term" value="C:proton-transporting ATP synthase complex"/>
    <property type="evidence" value="ECO:0007669"/>
    <property type="project" value="UniProtKB-KW"/>
</dbReference>
<sequence length="178" mass="19420">MAGTRAAIRYAKAVLSLALSEKKADKVNNDMILIADTIAQNKDLADMLGNSVVKSEAKKGALLAIFPKLNTISNGLFDVLIANKRIDILNEVAQQYTILFDEQNGKQIATVTTAVALTKDLEKKVLAKVKALTSKEVQLESIVDESILGGFILRVGDKQFDASISNKLNKLKREFTLN</sequence>
<evidence type="ECO:0000256" key="1">
    <source>
        <dbReference type="ARBA" id="ARBA00004370"/>
    </source>
</evidence>
<keyword evidence="2 7" id="KW-0813">Transport</keyword>
<keyword evidence="7" id="KW-0139">CF(1)</keyword>
<evidence type="ECO:0000256" key="2">
    <source>
        <dbReference type="ARBA" id="ARBA00022448"/>
    </source>
</evidence>